<dbReference type="InterPro" id="IPR029056">
    <property type="entry name" value="Ribokinase-like"/>
</dbReference>
<keyword evidence="3" id="KW-0547">Nucleotide-binding</keyword>
<name>A0A0N1F0G4_9GAMM</name>
<evidence type="ECO:0000256" key="4">
    <source>
        <dbReference type="ARBA" id="ARBA00022777"/>
    </source>
</evidence>
<organism evidence="7 8">
    <name type="scientific">Pseudoalteromonas porphyrae</name>
    <dbReference type="NCBI Taxonomy" id="187330"/>
    <lineage>
        <taxon>Bacteria</taxon>
        <taxon>Pseudomonadati</taxon>
        <taxon>Pseudomonadota</taxon>
        <taxon>Gammaproteobacteria</taxon>
        <taxon>Alteromonadales</taxon>
        <taxon>Pseudoalteromonadaceae</taxon>
        <taxon>Pseudoalteromonas</taxon>
    </lineage>
</organism>
<sequence length="316" mass="34848">MKKLLSFGELLIDMLPVDNDNSAYAPIPGGAPANVAVGYQKLGGNAYFCGGMGDDHFARQLRRSLDHYQVDTEYLFTIEKAQTALVIVSLDEVGERSFNFYRHNTADLLVTKAHIDKINWSALSTFHFCSNTLTHSNINTTTLSALQAANTNNILVSFDVNLRYSLWSDTADIADRVFACYRFCDVVKLSYEELTFLAKQAAISPLEYTQLLLDEGVTLVFLTDGANPAKVYHQTFVIEQPAPQIKPVDTTCAGDAFIAGVLYHLNHAHTAVELTEKLNHSHYVKEALSFGLKCGSKACLIKGAFPALPSKQTLID</sequence>
<evidence type="ECO:0000259" key="6">
    <source>
        <dbReference type="Pfam" id="PF00294"/>
    </source>
</evidence>
<keyword evidence="2" id="KW-0808">Transferase</keyword>
<gene>
    <name evidence="7" type="ORF">ADS77_00150</name>
</gene>
<protein>
    <submittedName>
        <fullName evidence="7">Carbohydrate kinase</fullName>
    </submittedName>
</protein>
<dbReference type="PROSITE" id="PS00583">
    <property type="entry name" value="PFKB_KINASES_1"/>
    <property type="match status" value="1"/>
</dbReference>
<feature type="domain" description="Carbohydrate kinase PfkB" evidence="6">
    <location>
        <begin position="1"/>
        <end position="308"/>
    </location>
</feature>
<evidence type="ECO:0000256" key="5">
    <source>
        <dbReference type="ARBA" id="ARBA00022840"/>
    </source>
</evidence>
<evidence type="ECO:0000256" key="2">
    <source>
        <dbReference type="ARBA" id="ARBA00022679"/>
    </source>
</evidence>
<keyword evidence="8" id="KW-1185">Reference proteome</keyword>
<proteinExistence type="inferred from homology"/>
<accession>A0A0N1F0G4</accession>
<dbReference type="InterPro" id="IPR050306">
    <property type="entry name" value="PfkB_Carbo_kinase"/>
</dbReference>
<dbReference type="PANTHER" id="PTHR43085">
    <property type="entry name" value="HEXOKINASE FAMILY MEMBER"/>
    <property type="match status" value="1"/>
</dbReference>
<dbReference type="OrthoDB" id="9779730at2"/>
<dbReference type="Gene3D" id="3.40.1190.20">
    <property type="match status" value="1"/>
</dbReference>
<dbReference type="InterPro" id="IPR002173">
    <property type="entry name" value="Carboh/pur_kinase_PfkB_CS"/>
</dbReference>
<comment type="similarity">
    <text evidence="1">Belongs to the carbohydrate kinase PfkB family.</text>
</comment>
<dbReference type="CDD" id="cd01167">
    <property type="entry name" value="bac_FRK"/>
    <property type="match status" value="1"/>
</dbReference>
<dbReference type="RefSeq" id="WP_054452214.1">
    <property type="nucleotide sequence ID" value="NZ_LHPH01000001.1"/>
</dbReference>
<keyword evidence="4 7" id="KW-0418">Kinase</keyword>
<evidence type="ECO:0000256" key="1">
    <source>
        <dbReference type="ARBA" id="ARBA00010688"/>
    </source>
</evidence>
<dbReference type="InterPro" id="IPR011611">
    <property type="entry name" value="PfkB_dom"/>
</dbReference>
<dbReference type="Pfam" id="PF00294">
    <property type="entry name" value="PfkB"/>
    <property type="match status" value="1"/>
</dbReference>
<dbReference type="GO" id="GO:0016301">
    <property type="term" value="F:kinase activity"/>
    <property type="evidence" value="ECO:0007669"/>
    <property type="project" value="UniProtKB-KW"/>
</dbReference>
<dbReference type="AlphaFoldDB" id="A0A0N1F0G4"/>
<evidence type="ECO:0000313" key="8">
    <source>
        <dbReference type="Proteomes" id="UP000037848"/>
    </source>
</evidence>
<dbReference type="Proteomes" id="UP000037848">
    <property type="component" value="Unassembled WGS sequence"/>
</dbReference>
<dbReference type="EMBL" id="LHPH01000001">
    <property type="protein sequence ID" value="KPH65394.1"/>
    <property type="molecule type" value="Genomic_DNA"/>
</dbReference>
<dbReference type="PATRIC" id="fig|187330.3.peg.31"/>
<comment type="caution">
    <text evidence="7">The sequence shown here is derived from an EMBL/GenBank/DDBJ whole genome shotgun (WGS) entry which is preliminary data.</text>
</comment>
<dbReference type="GO" id="GO:0005524">
    <property type="term" value="F:ATP binding"/>
    <property type="evidence" value="ECO:0007669"/>
    <property type="project" value="UniProtKB-KW"/>
</dbReference>
<evidence type="ECO:0000256" key="3">
    <source>
        <dbReference type="ARBA" id="ARBA00022741"/>
    </source>
</evidence>
<evidence type="ECO:0000313" key="7">
    <source>
        <dbReference type="EMBL" id="KPH65394.1"/>
    </source>
</evidence>
<dbReference type="PANTHER" id="PTHR43085:SF1">
    <property type="entry name" value="PSEUDOURIDINE KINASE-RELATED"/>
    <property type="match status" value="1"/>
</dbReference>
<reference evidence="7 8" key="1">
    <citation type="submission" date="2015-08" db="EMBL/GenBank/DDBJ databases">
        <title>Draft Genome Sequence of Pseudoalteromonas porphyrae UCD-SED14.</title>
        <authorList>
            <person name="Coil D.A."/>
            <person name="Jospin G."/>
            <person name="Lee R.D."/>
            <person name="Eisen J.A."/>
        </authorList>
    </citation>
    <scope>NUCLEOTIDE SEQUENCE [LARGE SCALE GENOMIC DNA]</scope>
    <source>
        <strain evidence="7 8">UCD-SED14</strain>
    </source>
</reference>
<dbReference type="SUPFAM" id="SSF53613">
    <property type="entry name" value="Ribokinase-like"/>
    <property type="match status" value="1"/>
</dbReference>
<keyword evidence="5" id="KW-0067">ATP-binding</keyword>